<dbReference type="GO" id="GO:0022857">
    <property type="term" value="F:transmembrane transporter activity"/>
    <property type="evidence" value="ECO:0007669"/>
    <property type="project" value="InterPro"/>
</dbReference>
<evidence type="ECO:0000256" key="1">
    <source>
        <dbReference type="ARBA" id="ARBA00004651"/>
    </source>
</evidence>
<dbReference type="PANTHER" id="PTHR43124:SF10">
    <property type="entry name" value="PURINE EFFLUX PUMP PBUE"/>
    <property type="match status" value="1"/>
</dbReference>
<feature type="transmembrane region" description="Helical" evidence="6">
    <location>
        <begin position="139"/>
        <end position="157"/>
    </location>
</feature>
<organism evidence="7 8">
    <name type="scientific">Enteractinococcus coprophilus</name>
    <dbReference type="NCBI Taxonomy" id="1027633"/>
    <lineage>
        <taxon>Bacteria</taxon>
        <taxon>Bacillati</taxon>
        <taxon>Actinomycetota</taxon>
        <taxon>Actinomycetes</taxon>
        <taxon>Micrococcales</taxon>
        <taxon>Micrococcaceae</taxon>
    </lineage>
</organism>
<feature type="transmembrane region" description="Helical" evidence="6">
    <location>
        <begin position="209"/>
        <end position="230"/>
    </location>
</feature>
<evidence type="ECO:0000256" key="4">
    <source>
        <dbReference type="ARBA" id="ARBA00022989"/>
    </source>
</evidence>
<evidence type="ECO:0000256" key="2">
    <source>
        <dbReference type="ARBA" id="ARBA00022475"/>
    </source>
</evidence>
<feature type="transmembrane region" description="Helical" evidence="6">
    <location>
        <begin position="276"/>
        <end position="295"/>
    </location>
</feature>
<feature type="transmembrane region" description="Helical" evidence="6">
    <location>
        <begin position="301"/>
        <end position="324"/>
    </location>
</feature>
<dbReference type="OrthoDB" id="5869542at2"/>
<evidence type="ECO:0000256" key="3">
    <source>
        <dbReference type="ARBA" id="ARBA00022692"/>
    </source>
</evidence>
<feature type="transmembrane region" description="Helical" evidence="6">
    <location>
        <begin position="250"/>
        <end position="269"/>
    </location>
</feature>
<comment type="subcellular location">
    <subcellularLocation>
        <location evidence="1">Cell membrane</location>
        <topology evidence="1">Multi-pass membrane protein</topology>
    </subcellularLocation>
</comment>
<accession>A0A543AG96</accession>
<dbReference type="EMBL" id="VFOU01000003">
    <property type="protein sequence ID" value="TQL71598.1"/>
    <property type="molecule type" value="Genomic_DNA"/>
</dbReference>
<feature type="transmembrane region" description="Helical" evidence="6">
    <location>
        <begin position="169"/>
        <end position="188"/>
    </location>
</feature>
<dbReference type="AlphaFoldDB" id="A0A543AG96"/>
<keyword evidence="5 6" id="KW-0472">Membrane</keyword>
<evidence type="ECO:0000313" key="7">
    <source>
        <dbReference type="EMBL" id="TQL71598.1"/>
    </source>
</evidence>
<dbReference type="InterPro" id="IPR036259">
    <property type="entry name" value="MFS_trans_sf"/>
</dbReference>
<feature type="transmembrane region" description="Helical" evidence="6">
    <location>
        <begin position="336"/>
        <end position="357"/>
    </location>
</feature>
<dbReference type="PANTHER" id="PTHR43124">
    <property type="entry name" value="PURINE EFFLUX PUMP PBUE"/>
    <property type="match status" value="1"/>
</dbReference>
<feature type="transmembrane region" description="Helical" evidence="6">
    <location>
        <begin position="363"/>
        <end position="382"/>
    </location>
</feature>
<feature type="transmembrane region" description="Helical" evidence="6">
    <location>
        <begin position="108"/>
        <end position="127"/>
    </location>
</feature>
<dbReference type="Proteomes" id="UP000319746">
    <property type="component" value="Unassembled WGS sequence"/>
</dbReference>
<sequence>MNPSTTPQVISHRGAYVMIAAFSAVMYAVLLTYPAMTDQLIEAHDMEADKIGLLFSVEMGVLSLATLPAYLWLKRVSLVPIMVLLTTLMVFGNILSSIATTFGLLASARGLTALAAGSMVVVILAFCRRMANSSRALGIWVTAQLAMAAVMLGLYPWTFARMDLGGVYLAHAGIIALCLLTLPSVRGISFRDEDAGSVVKQDIGESFRWAPAIFGLAAILIFYASLHSVWALTGLLASAGGISADTTSLILSFATIAGVASALLATLIGDTKYRSALTTLGLGAMAISVLLFIGAPHAARFALAAILFKFAWTFALPFIMASLADLPRSDQVMNSFNLMNGIGGAIGPALGGILVARTGSLDLMLVIGAIGLGLTIVCTMVLNTPRLRKPKTTAVVEPEPALV</sequence>
<reference evidence="7 8" key="1">
    <citation type="submission" date="2019-06" db="EMBL/GenBank/DDBJ databases">
        <title>Sequencing the genomes of 1000 actinobacteria strains.</title>
        <authorList>
            <person name="Klenk H.-P."/>
        </authorList>
    </citation>
    <scope>NUCLEOTIDE SEQUENCE [LARGE SCALE GENOMIC DNA]</scope>
    <source>
        <strain evidence="7 8">DSM 24083</strain>
    </source>
</reference>
<dbReference type="Pfam" id="PF07690">
    <property type="entry name" value="MFS_1"/>
    <property type="match status" value="1"/>
</dbReference>
<dbReference type="RefSeq" id="WP_141867305.1">
    <property type="nucleotide sequence ID" value="NZ_BAABAN010000001.1"/>
</dbReference>
<evidence type="ECO:0000256" key="6">
    <source>
        <dbReference type="SAM" id="Phobius"/>
    </source>
</evidence>
<keyword evidence="4 6" id="KW-1133">Transmembrane helix</keyword>
<dbReference type="InterPro" id="IPR011701">
    <property type="entry name" value="MFS"/>
</dbReference>
<feature type="transmembrane region" description="Helical" evidence="6">
    <location>
        <begin position="15"/>
        <end position="33"/>
    </location>
</feature>
<dbReference type="Gene3D" id="1.20.1250.20">
    <property type="entry name" value="MFS general substrate transporter like domains"/>
    <property type="match status" value="2"/>
</dbReference>
<keyword evidence="3 6" id="KW-0812">Transmembrane</keyword>
<proteinExistence type="predicted"/>
<evidence type="ECO:0000313" key="8">
    <source>
        <dbReference type="Proteomes" id="UP000319746"/>
    </source>
</evidence>
<dbReference type="SUPFAM" id="SSF103473">
    <property type="entry name" value="MFS general substrate transporter"/>
    <property type="match status" value="1"/>
</dbReference>
<keyword evidence="2" id="KW-1003">Cell membrane</keyword>
<feature type="transmembrane region" description="Helical" evidence="6">
    <location>
        <begin position="53"/>
        <end position="73"/>
    </location>
</feature>
<feature type="transmembrane region" description="Helical" evidence="6">
    <location>
        <begin position="80"/>
        <end position="102"/>
    </location>
</feature>
<dbReference type="InterPro" id="IPR050189">
    <property type="entry name" value="MFS_Efflux_Transporters"/>
</dbReference>
<dbReference type="GO" id="GO:0005886">
    <property type="term" value="C:plasma membrane"/>
    <property type="evidence" value="ECO:0007669"/>
    <property type="project" value="UniProtKB-SubCell"/>
</dbReference>
<keyword evidence="8" id="KW-1185">Reference proteome</keyword>
<comment type="caution">
    <text evidence="7">The sequence shown here is derived from an EMBL/GenBank/DDBJ whole genome shotgun (WGS) entry which is preliminary data.</text>
</comment>
<gene>
    <name evidence="7" type="ORF">FB556_2086</name>
</gene>
<protein>
    <submittedName>
        <fullName evidence="7">Putative MFS family arabinose efflux permease</fullName>
    </submittedName>
</protein>
<name>A0A543AG96_9MICC</name>
<evidence type="ECO:0000256" key="5">
    <source>
        <dbReference type="ARBA" id="ARBA00023136"/>
    </source>
</evidence>